<dbReference type="PANTHER" id="PTHR30097">
    <property type="entry name" value="CATION EFFLUX SYSTEM PROTEIN CUSB"/>
    <property type="match status" value="1"/>
</dbReference>
<feature type="domain" description="CzcB-like alpha-helical hairpin" evidence="5">
    <location>
        <begin position="176"/>
        <end position="233"/>
    </location>
</feature>
<dbReference type="InterPro" id="IPR058647">
    <property type="entry name" value="BSH_CzcB-like"/>
</dbReference>
<dbReference type="Pfam" id="PF25973">
    <property type="entry name" value="BSH_CzcB"/>
    <property type="match status" value="1"/>
</dbReference>
<evidence type="ECO:0000259" key="6">
    <source>
        <dbReference type="Pfam" id="PF25954"/>
    </source>
</evidence>
<reference evidence="9 10" key="1">
    <citation type="submission" date="2017-08" db="EMBL/GenBank/DDBJ databases">
        <title>Halovibrio sewagensis sp. nov., isolated from wastewater of high salinity.</title>
        <authorList>
            <person name="Dong X."/>
            <person name="Zhang G."/>
        </authorList>
    </citation>
    <scope>NUCLEOTIDE SEQUENCE [LARGE SCALE GENOMIC DNA]</scope>
    <source>
        <strain evidence="9 10">YL5-2</strain>
    </source>
</reference>
<dbReference type="OrthoDB" id="9768185at2"/>
<dbReference type="Pfam" id="PF25975">
    <property type="entry name" value="CzcB_C"/>
    <property type="match status" value="1"/>
</dbReference>
<evidence type="ECO:0000259" key="8">
    <source>
        <dbReference type="Pfam" id="PF25975"/>
    </source>
</evidence>
<feature type="signal peptide" evidence="4">
    <location>
        <begin position="1"/>
        <end position="20"/>
    </location>
</feature>
<evidence type="ECO:0000256" key="4">
    <source>
        <dbReference type="SAM" id="SignalP"/>
    </source>
</evidence>
<dbReference type="Proteomes" id="UP000218896">
    <property type="component" value="Unassembled WGS sequence"/>
</dbReference>
<evidence type="ECO:0000259" key="7">
    <source>
        <dbReference type="Pfam" id="PF25973"/>
    </source>
</evidence>
<dbReference type="EMBL" id="NSKD01000003">
    <property type="protein sequence ID" value="PAU80695.1"/>
    <property type="molecule type" value="Genomic_DNA"/>
</dbReference>
<gene>
    <name evidence="9" type="ORF">CK501_09790</name>
</gene>
<sequence>MNHWKTLMILMLAVLLTACGNGQEQNASQTGHSEKGHENHAQEEQGHDGHSESGHKDGEGHDDHGGSGHKEGGEPSGEGDHGSASEGEHTGDHGNRELVLSDKVIREFGVEIREAGPDKLALKRTFPGEIVFDENLITHVTARVSGRAEELLKQSGEKVEKGEVLAVLSSRELARVRSDYLSAKASLELARATFERKQRLAEDQIASEAELQESRQALSDAQVKVELARRELRTLGMTAQGIEALDLEGNDSLARYELTAPVNGTIIERHLTRGERVDARSSGDSPFVIASREQVWGRISIFPQSIDDVRPGQSVTVKATDSNASATSPITYVTPLMHESTRSAKARVVLDNASGQWYPGQFITGAVTLDTVDAEVAVPKSAVQNMDGQPTVFIRTEKGFRASPVKLGREADGKVEILEGLASGERYAAVNTFTVKAEFGRDKLKNAGHSH</sequence>
<organism evidence="9 10">
    <name type="scientific">Halovibrio salipaludis</name>
    <dbReference type="NCBI Taxonomy" id="2032626"/>
    <lineage>
        <taxon>Bacteria</taxon>
        <taxon>Pseudomonadati</taxon>
        <taxon>Pseudomonadota</taxon>
        <taxon>Gammaproteobacteria</taxon>
        <taxon>Oceanospirillales</taxon>
        <taxon>Halomonadaceae</taxon>
        <taxon>Halovibrio</taxon>
    </lineage>
</organism>
<feature type="region of interest" description="Disordered" evidence="3">
    <location>
        <begin position="24"/>
        <end position="98"/>
    </location>
</feature>
<dbReference type="Pfam" id="PF25954">
    <property type="entry name" value="Beta-barrel_RND_2"/>
    <property type="match status" value="1"/>
</dbReference>
<dbReference type="InterPro" id="IPR058648">
    <property type="entry name" value="HH_CzcB-like"/>
</dbReference>
<dbReference type="GO" id="GO:0046914">
    <property type="term" value="F:transition metal ion binding"/>
    <property type="evidence" value="ECO:0007669"/>
    <property type="project" value="TreeGrafter"/>
</dbReference>
<dbReference type="InterPro" id="IPR051909">
    <property type="entry name" value="MFP_Cation_Efflux"/>
</dbReference>
<dbReference type="GO" id="GO:0022857">
    <property type="term" value="F:transmembrane transporter activity"/>
    <property type="evidence" value="ECO:0007669"/>
    <property type="project" value="InterPro"/>
</dbReference>
<name>A0A2A2F7X6_9GAMM</name>
<keyword evidence="2" id="KW-0813">Transport</keyword>
<dbReference type="PANTHER" id="PTHR30097:SF4">
    <property type="entry name" value="SLR6042 PROTEIN"/>
    <property type="match status" value="1"/>
</dbReference>
<evidence type="ECO:0000256" key="1">
    <source>
        <dbReference type="ARBA" id="ARBA00009477"/>
    </source>
</evidence>
<comment type="similarity">
    <text evidence="1">Belongs to the membrane fusion protein (MFP) (TC 8.A.1) family.</text>
</comment>
<dbReference type="NCBIfam" id="TIGR01730">
    <property type="entry name" value="RND_mfp"/>
    <property type="match status" value="1"/>
</dbReference>
<evidence type="ECO:0000256" key="2">
    <source>
        <dbReference type="ARBA" id="ARBA00022448"/>
    </source>
</evidence>
<feature type="domain" description="CzcB-like barrel-sandwich hybrid" evidence="7">
    <location>
        <begin position="137"/>
        <end position="281"/>
    </location>
</feature>
<feature type="domain" description="CzcB-like C-terminal circularly permuted SH3-like" evidence="8">
    <location>
        <begin position="376"/>
        <end position="436"/>
    </location>
</feature>
<dbReference type="GO" id="GO:0015679">
    <property type="term" value="P:plasma membrane copper ion transport"/>
    <property type="evidence" value="ECO:0007669"/>
    <property type="project" value="TreeGrafter"/>
</dbReference>
<dbReference type="PROSITE" id="PS51257">
    <property type="entry name" value="PROKAR_LIPOPROTEIN"/>
    <property type="match status" value="1"/>
</dbReference>
<protein>
    <submittedName>
        <fullName evidence="9">Uncharacterized protein</fullName>
    </submittedName>
</protein>
<dbReference type="Gene3D" id="2.40.50.100">
    <property type="match status" value="1"/>
</dbReference>
<evidence type="ECO:0000256" key="3">
    <source>
        <dbReference type="SAM" id="MobiDB-lite"/>
    </source>
</evidence>
<evidence type="ECO:0000313" key="9">
    <source>
        <dbReference type="EMBL" id="PAU80695.1"/>
    </source>
</evidence>
<proteinExistence type="inferred from homology"/>
<dbReference type="GO" id="GO:0030288">
    <property type="term" value="C:outer membrane-bounded periplasmic space"/>
    <property type="evidence" value="ECO:0007669"/>
    <property type="project" value="TreeGrafter"/>
</dbReference>
<evidence type="ECO:0000313" key="10">
    <source>
        <dbReference type="Proteomes" id="UP000218896"/>
    </source>
</evidence>
<dbReference type="Gene3D" id="2.40.420.20">
    <property type="match status" value="1"/>
</dbReference>
<feature type="domain" description="CusB-like beta-barrel" evidence="6">
    <location>
        <begin position="294"/>
        <end position="365"/>
    </location>
</feature>
<dbReference type="InterPro" id="IPR058792">
    <property type="entry name" value="Beta-barrel_RND_2"/>
</dbReference>
<dbReference type="InterPro" id="IPR006143">
    <property type="entry name" value="RND_pump_MFP"/>
</dbReference>
<evidence type="ECO:0000259" key="5">
    <source>
        <dbReference type="Pfam" id="PF25893"/>
    </source>
</evidence>
<accession>A0A2A2F7X6</accession>
<dbReference type="Pfam" id="PF25893">
    <property type="entry name" value="HH_CzcB"/>
    <property type="match status" value="1"/>
</dbReference>
<dbReference type="GO" id="GO:0060003">
    <property type="term" value="P:copper ion export"/>
    <property type="evidence" value="ECO:0007669"/>
    <property type="project" value="TreeGrafter"/>
</dbReference>
<dbReference type="GO" id="GO:0016020">
    <property type="term" value="C:membrane"/>
    <property type="evidence" value="ECO:0007669"/>
    <property type="project" value="InterPro"/>
</dbReference>
<dbReference type="Gene3D" id="2.40.30.170">
    <property type="match status" value="1"/>
</dbReference>
<feature type="compositionally biased region" description="Basic and acidic residues" evidence="3">
    <location>
        <begin position="32"/>
        <end position="98"/>
    </location>
</feature>
<feature type="chain" id="PRO_5012652075" evidence="4">
    <location>
        <begin position="21"/>
        <end position="451"/>
    </location>
</feature>
<dbReference type="SUPFAM" id="SSF111369">
    <property type="entry name" value="HlyD-like secretion proteins"/>
    <property type="match status" value="1"/>
</dbReference>
<dbReference type="InterPro" id="IPR058649">
    <property type="entry name" value="CzcB_C"/>
</dbReference>
<dbReference type="AlphaFoldDB" id="A0A2A2F7X6"/>
<keyword evidence="4" id="KW-0732">Signal</keyword>
<keyword evidence="10" id="KW-1185">Reference proteome</keyword>
<comment type="caution">
    <text evidence="9">The sequence shown here is derived from an EMBL/GenBank/DDBJ whole genome shotgun (WGS) entry which is preliminary data.</text>
</comment>
<dbReference type="Gene3D" id="1.10.287.470">
    <property type="entry name" value="Helix hairpin bin"/>
    <property type="match status" value="1"/>
</dbReference>
<dbReference type="RefSeq" id="WP_095617527.1">
    <property type="nucleotide sequence ID" value="NZ_NSKD01000003.1"/>
</dbReference>